<dbReference type="AlphaFoldDB" id="A0A2P2LCX9"/>
<proteinExistence type="predicted"/>
<name>A0A2P2LCX9_RHIMU</name>
<evidence type="ECO:0000313" key="1">
    <source>
        <dbReference type="EMBL" id="MBX15824.1"/>
    </source>
</evidence>
<sequence>MAMYMGQQSCTRIFFCCPRQGGEGTRQDDEKDQKTHKK</sequence>
<organism evidence="1">
    <name type="scientific">Rhizophora mucronata</name>
    <name type="common">Asiatic mangrove</name>
    <dbReference type="NCBI Taxonomy" id="61149"/>
    <lineage>
        <taxon>Eukaryota</taxon>
        <taxon>Viridiplantae</taxon>
        <taxon>Streptophyta</taxon>
        <taxon>Embryophyta</taxon>
        <taxon>Tracheophyta</taxon>
        <taxon>Spermatophyta</taxon>
        <taxon>Magnoliopsida</taxon>
        <taxon>eudicotyledons</taxon>
        <taxon>Gunneridae</taxon>
        <taxon>Pentapetalae</taxon>
        <taxon>rosids</taxon>
        <taxon>fabids</taxon>
        <taxon>Malpighiales</taxon>
        <taxon>Rhizophoraceae</taxon>
        <taxon>Rhizophora</taxon>
    </lineage>
</organism>
<dbReference type="EMBL" id="GGEC01035340">
    <property type="protein sequence ID" value="MBX15824.1"/>
    <property type="molecule type" value="Transcribed_RNA"/>
</dbReference>
<accession>A0A2P2LCX9</accession>
<reference evidence="1" key="1">
    <citation type="submission" date="2018-02" db="EMBL/GenBank/DDBJ databases">
        <title>Rhizophora mucronata_Transcriptome.</title>
        <authorList>
            <person name="Meera S.P."/>
            <person name="Sreeshan A."/>
            <person name="Augustine A."/>
        </authorList>
    </citation>
    <scope>NUCLEOTIDE SEQUENCE</scope>
    <source>
        <tissue evidence="1">Leaf</tissue>
    </source>
</reference>
<protein>
    <submittedName>
        <fullName evidence="1">Uncharacterized protein</fullName>
    </submittedName>
</protein>